<dbReference type="EMBL" id="UZAH01023242">
    <property type="protein sequence ID" value="VDO56819.1"/>
    <property type="molecule type" value="Genomic_DNA"/>
</dbReference>
<sequence length="65" mass="7090">MWVAAGAQVFLVAGPRTGNDAAWIRLATKAREILEKHIKPAFQAQIHDTLPRGTDVEMHAPCAVL</sequence>
<evidence type="ECO:0000313" key="3">
    <source>
        <dbReference type="WBParaSite" id="HPBE_0000400301-mRNA-1"/>
    </source>
</evidence>
<gene>
    <name evidence="1" type="ORF">HPBE_LOCUS4003</name>
</gene>
<dbReference type="AlphaFoldDB" id="A0A183FCW1"/>
<name>A0A183FCW1_HELPZ</name>
<protein>
    <submittedName>
        <fullName evidence="3">Transposase</fullName>
    </submittedName>
</protein>
<dbReference type="Proteomes" id="UP000050761">
    <property type="component" value="Unassembled WGS sequence"/>
</dbReference>
<dbReference type="WBParaSite" id="HPBE_0000400301-mRNA-1">
    <property type="protein sequence ID" value="HPBE_0000400301-mRNA-1"/>
    <property type="gene ID" value="HPBE_0000400301"/>
</dbReference>
<reference evidence="1 2" key="1">
    <citation type="submission" date="2018-11" db="EMBL/GenBank/DDBJ databases">
        <authorList>
            <consortium name="Pathogen Informatics"/>
        </authorList>
    </citation>
    <scope>NUCLEOTIDE SEQUENCE [LARGE SCALE GENOMIC DNA]</scope>
</reference>
<evidence type="ECO:0000313" key="1">
    <source>
        <dbReference type="EMBL" id="VDO56819.1"/>
    </source>
</evidence>
<accession>A0A3P7WS40</accession>
<reference evidence="3" key="2">
    <citation type="submission" date="2019-09" db="UniProtKB">
        <authorList>
            <consortium name="WormBaseParasite"/>
        </authorList>
    </citation>
    <scope>IDENTIFICATION</scope>
</reference>
<organism evidence="2 3">
    <name type="scientific">Heligmosomoides polygyrus</name>
    <name type="common">Parasitic roundworm</name>
    <dbReference type="NCBI Taxonomy" id="6339"/>
    <lineage>
        <taxon>Eukaryota</taxon>
        <taxon>Metazoa</taxon>
        <taxon>Ecdysozoa</taxon>
        <taxon>Nematoda</taxon>
        <taxon>Chromadorea</taxon>
        <taxon>Rhabditida</taxon>
        <taxon>Rhabditina</taxon>
        <taxon>Rhabditomorpha</taxon>
        <taxon>Strongyloidea</taxon>
        <taxon>Heligmosomidae</taxon>
        <taxon>Heligmosomoides</taxon>
    </lineage>
</organism>
<accession>A0A183FCW1</accession>
<proteinExistence type="predicted"/>
<evidence type="ECO:0000313" key="2">
    <source>
        <dbReference type="Proteomes" id="UP000050761"/>
    </source>
</evidence>
<keyword evidence="2" id="KW-1185">Reference proteome</keyword>